<evidence type="ECO:0000313" key="3">
    <source>
        <dbReference type="EMBL" id="AGI68704.1"/>
    </source>
</evidence>
<evidence type="ECO:0000256" key="1">
    <source>
        <dbReference type="ARBA" id="ARBA00007884"/>
    </source>
</evidence>
<dbReference type="Gene3D" id="2.60.120.430">
    <property type="entry name" value="Galactose-binding lectin"/>
    <property type="match status" value="1"/>
</dbReference>
<dbReference type="STRING" id="391626.OAN307_c31730"/>
<dbReference type="InterPro" id="IPR013857">
    <property type="entry name" value="NADH-UbQ_OxRdtase-assoc_prot30"/>
</dbReference>
<comment type="similarity">
    <text evidence="1">Belongs to the CIA30 family.</text>
</comment>
<dbReference type="OrthoDB" id="442188at2"/>
<dbReference type="PANTHER" id="PTHR13194:SF19">
    <property type="entry name" value="NAD(P)-BINDING ROSSMANN-FOLD SUPERFAMILY PROTEIN"/>
    <property type="match status" value="1"/>
</dbReference>
<accession>M9R7Q8</accession>
<gene>
    <name evidence="3" type="ORF">OAN307_c31730</name>
</gene>
<protein>
    <recommendedName>
        <fullName evidence="2">NADH:ubiquinone oxidoreductase intermediate-associated protein 30 domain-containing protein</fullName>
    </recommendedName>
</protein>
<dbReference type="Pfam" id="PF08547">
    <property type="entry name" value="CIA30"/>
    <property type="match status" value="1"/>
</dbReference>
<evidence type="ECO:0000259" key="2">
    <source>
        <dbReference type="Pfam" id="PF08547"/>
    </source>
</evidence>
<name>M9R7Q8_9RHOB</name>
<dbReference type="KEGG" id="oat:OAN307_c31730"/>
<dbReference type="SUPFAM" id="SSF49785">
    <property type="entry name" value="Galactose-binding domain-like"/>
    <property type="match status" value="1"/>
</dbReference>
<dbReference type="GO" id="GO:0051082">
    <property type="term" value="F:unfolded protein binding"/>
    <property type="evidence" value="ECO:0007669"/>
    <property type="project" value="TreeGrafter"/>
</dbReference>
<dbReference type="PANTHER" id="PTHR13194">
    <property type="entry name" value="COMPLEX I INTERMEDIATE-ASSOCIATED PROTEIN 30"/>
    <property type="match status" value="1"/>
</dbReference>
<dbReference type="InterPro" id="IPR039131">
    <property type="entry name" value="NDUFAF1"/>
</dbReference>
<keyword evidence="4" id="KW-1185">Reference proteome</keyword>
<evidence type="ECO:0000313" key="4">
    <source>
        <dbReference type="Proteomes" id="UP000005307"/>
    </source>
</evidence>
<sequence length="157" mass="17598">MNLNPAWEYVADNVMGGVSNGGMRQETYQSRKAAILYGNLSLDNNGGFIQIASDLNSDGTAFDASMWTGLELDVSGNSDRYDIRLRTDQLTKPWESFRTEFTATPDWQTLRIPFGTFTSHKTEAIFDPTQLRRIGILAIGRKFHAEVAVAGVRLYRI</sequence>
<dbReference type="RefSeq" id="WP_015500685.1">
    <property type="nucleotide sequence ID" value="NC_020911.1"/>
</dbReference>
<organism evidence="3 4">
    <name type="scientific">Octadecabacter antarcticus 307</name>
    <dbReference type="NCBI Taxonomy" id="391626"/>
    <lineage>
        <taxon>Bacteria</taxon>
        <taxon>Pseudomonadati</taxon>
        <taxon>Pseudomonadota</taxon>
        <taxon>Alphaproteobacteria</taxon>
        <taxon>Rhodobacterales</taxon>
        <taxon>Roseobacteraceae</taxon>
        <taxon>Octadecabacter</taxon>
    </lineage>
</organism>
<dbReference type="AlphaFoldDB" id="M9R7Q8"/>
<dbReference type="InterPro" id="IPR008979">
    <property type="entry name" value="Galactose-bd-like_sf"/>
</dbReference>
<dbReference type="GO" id="GO:0010257">
    <property type="term" value="P:NADH dehydrogenase complex assembly"/>
    <property type="evidence" value="ECO:0007669"/>
    <property type="project" value="TreeGrafter"/>
</dbReference>
<feature type="domain" description="NADH:ubiquinone oxidoreductase intermediate-associated protein 30" evidence="2">
    <location>
        <begin position="6"/>
        <end position="141"/>
    </location>
</feature>
<dbReference type="HOGENOM" id="CLU_059028_5_2_5"/>
<dbReference type="Proteomes" id="UP000005307">
    <property type="component" value="Chromosome"/>
</dbReference>
<dbReference type="eggNOG" id="COG0702">
    <property type="taxonomic scope" value="Bacteria"/>
</dbReference>
<reference evidence="3 4" key="1">
    <citation type="journal article" date="2013" name="PLoS ONE">
        <title>Poles Apart: Arctic and Antarctic Octadecabacter strains Share High Genome Plasticity and a New Type of Xanthorhodopsin.</title>
        <authorList>
            <person name="Vollmers J."/>
            <person name="Voget S."/>
            <person name="Dietrich S."/>
            <person name="Gollnow K."/>
            <person name="Smits M."/>
            <person name="Meyer K."/>
            <person name="Brinkhoff T."/>
            <person name="Simon M."/>
            <person name="Daniel R."/>
        </authorList>
    </citation>
    <scope>NUCLEOTIDE SEQUENCE [LARGE SCALE GENOMIC DNA]</scope>
    <source>
        <strain evidence="3 4">307</strain>
    </source>
</reference>
<dbReference type="EMBL" id="CP003740">
    <property type="protein sequence ID" value="AGI68704.1"/>
    <property type="molecule type" value="Genomic_DNA"/>
</dbReference>
<proteinExistence type="inferred from homology"/>